<keyword evidence="1" id="KW-0472">Membrane</keyword>
<reference evidence="2" key="2">
    <citation type="journal article" name="Front. Microbiol.">
        <title>Degradative Capacity of Two Strains of Rhodonia placenta: From Phenotype to Genotype.</title>
        <authorList>
            <person name="Kolle M."/>
            <person name="Horta M.A.C."/>
            <person name="Nowrousian M."/>
            <person name="Ohm R.A."/>
            <person name="Benz J.P."/>
            <person name="Pilgard A."/>
        </authorList>
    </citation>
    <scope>NUCLEOTIDE SEQUENCE</scope>
    <source>
        <strain evidence="2">FPRL280</strain>
    </source>
</reference>
<keyword evidence="1" id="KW-1133">Transmembrane helix</keyword>
<comment type="caution">
    <text evidence="2">The sequence shown here is derived from an EMBL/GenBank/DDBJ whole genome shotgun (WGS) entry which is preliminary data.</text>
</comment>
<proteinExistence type="predicted"/>
<evidence type="ECO:0000313" key="3">
    <source>
        <dbReference type="Proteomes" id="UP000639403"/>
    </source>
</evidence>
<sequence length="228" mass="25167">MGYIQRYGNLSVVEGGGDCSAVMIVDIILLLLLSVISAAFSALRVFASSGRDWPLTSLTGFLALMQFITNLAIYSKTTYSVAHLPYFGAVCNQSFDMSYSIITKNLTHIAFRNLYCDGYEKRCTLLVLNVLDLALFVPKIYLNVGMNFVIPWVFSHSRWQSADATNIESQNILDIGPAQRRNLTANSQSGQASNPAHSFSELVVTLYTGWQNKTSSNQAVEAIELTLL</sequence>
<feature type="transmembrane region" description="Helical" evidence="1">
    <location>
        <begin position="55"/>
        <end position="74"/>
    </location>
</feature>
<protein>
    <submittedName>
        <fullName evidence="2">Uncharacterized protein</fullName>
    </submittedName>
</protein>
<dbReference type="AlphaFoldDB" id="A0A8H7U343"/>
<name>A0A8H7U343_9APHY</name>
<accession>A0A8H7U343</accession>
<gene>
    <name evidence="2" type="ORF">IEO21_04295</name>
</gene>
<keyword evidence="1" id="KW-0812">Transmembrane</keyword>
<feature type="transmembrane region" description="Helical" evidence="1">
    <location>
        <begin position="20"/>
        <end position="43"/>
    </location>
</feature>
<dbReference type="Proteomes" id="UP000639403">
    <property type="component" value="Unassembled WGS sequence"/>
</dbReference>
<evidence type="ECO:0000256" key="1">
    <source>
        <dbReference type="SAM" id="Phobius"/>
    </source>
</evidence>
<dbReference type="EMBL" id="JADOXO010000062">
    <property type="protein sequence ID" value="KAF9815968.1"/>
    <property type="molecule type" value="Genomic_DNA"/>
</dbReference>
<organism evidence="2 3">
    <name type="scientific">Rhodonia placenta</name>
    <dbReference type="NCBI Taxonomy" id="104341"/>
    <lineage>
        <taxon>Eukaryota</taxon>
        <taxon>Fungi</taxon>
        <taxon>Dikarya</taxon>
        <taxon>Basidiomycota</taxon>
        <taxon>Agaricomycotina</taxon>
        <taxon>Agaricomycetes</taxon>
        <taxon>Polyporales</taxon>
        <taxon>Adustoporiaceae</taxon>
        <taxon>Rhodonia</taxon>
    </lineage>
</organism>
<reference evidence="2" key="1">
    <citation type="submission" date="2020-11" db="EMBL/GenBank/DDBJ databases">
        <authorList>
            <person name="Koelle M."/>
            <person name="Horta M.A.C."/>
            <person name="Nowrousian M."/>
            <person name="Ohm R.A."/>
            <person name="Benz P."/>
            <person name="Pilgard A."/>
        </authorList>
    </citation>
    <scope>NUCLEOTIDE SEQUENCE</scope>
    <source>
        <strain evidence="2">FPRL280</strain>
    </source>
</reference>
<evidence type="ECO:0000313" key="2">
    <source>
        <dbReference type="EMBL" id="KAF9815968.1"/>
    </source>
</evidence>